<keyword evidence="2" id="KW-0229">DNA integration</keyword>
<dbReference type="Proteomes" id="UP001501459">
    <property type="component" value="Unassembled WGS sequence"/>
</dbReference>
<dbReference type="Gene3D" id="1.10.150.130">
    <property type="match status" value="1"/>
</dbReference>
<dbReference type="InterPro" id="IPR044068">
    <property type="entry name" value="CB"/>
</dbReference>
<dbReference type="RefSeq" id="WP_343752083.1">
    <property type="nucleotide sequence ID" value="NZ_BAAADM010000037.1"/>
</dbReference>
<keyword evidence="4" id="KW-0233">DNA recombination</keyword>
<dbReference type="SUPFAM" id="SSF56349">
    <property type="entry name" value="DNA breaking-rejoining enzymes"/>
    <property type="match status" value="1"/>
</dbReference>
<keyword evidence="9" id="KW-1185">Reference proteome</keyword>
<name>A0ABP3J2P7_9BACI</name>
<dbReference type="PANTHER" id="PTHR30349:SF41">
    <property type="entry name" value="INTEGRASE_RECOMBINASE PROTEIN MJ0367-RELATED"/>
    <property type="match status" value="1"/>
</dbReference>
<evidence type="ECO:0000256" key="2">
    <source>
        <dbReference type="ARBA" id="ARBA00022908"/>
    </source>
</evidence>
<evidence type="ECO:0000256" key="5">
    <source>
        <dbReference type="PROSITE-ProRule" id="PRU01248"/>
    </source>
</evidence>
<evidence type="ECO:0000256" key="3">
    <source>
        <dbReference type="ARBA" id="ARBA00023125"/>
    </source>
</evidence>
<evidence type="ECO:0000259" key="7">
    <source>
        <dbReference type="PROSITE" id="PS51900"/>
    </source>
</evidence>
<evidence type="ECO:0000313" key="9">
    <source>
        <dbReference type="Proteomes" id="UP001501459"/>
    </source>
</evidence>
<proteinExistence type="inferred from homology"/>
<dbReference type="EMBL" id="BAAADM010000037">
    <property type="protein sequence ID" value="GAA0438573.1"/>
    <property type="molecule type" value="Genomic_DNA"/>
</dbReference>
<dbReference type="PANTHER" id="PTHR30349">
    <property type="entry name" value="PHAGE INTEGRASE-RELATED"/>
    <property type="match status" value="1"/>
</dbReference>
<evidence type="ECO:0000256" key="1">
    <source>
        <dbReference type="ARBA" id="ARBA00008857"/>
    </source>
</evidence>
<dbReference type="InterPro" id="IPR050090">
    <property type="entry name" value="Tyrosine_recombinase_XerCD"/>
</dbReference>
<evidence type="ECO:0008006" key="10">
    <source>
        <dbReference type="Google" id="ProtNLM"/>
    </source>
</evidence>
<dbReference type="InterPro" id="IPR011010">
    <property type="entry name" value="DNA_brk_join_enz"/>
</dbReference>
<evidence type="ECO:0000313" key="8">
    <source>
        <dbReference type="EMBL" id="GAA0438573.1"/>
    </source>
</evidence>
<dbReference type="Pfam" id="PF00589">
    <property type="entry name" value="Phage_integrase"/>
    <property type="match status" value="1"/>
</dbReference>
<evidence type="ECO:0000259" key="6">
    <source>
        <dbReference type="PROSITE" id="PS51898"/>
    </source>
</evidence>
<keyword evidence="3 5" id="KW-0238">DNA-binding</keyword>
<feature type="domain" description="Core-binding (CB)" evidence="7">
    <location>
        <begin position="17"/>
        <end position="97"/>
    </location>
</feature>
<dbReference type="PROSITE" id="PS51898">
    <property type="entry name" value="TYR_RECOMBINASE"/>
    <property type="match status" value="1"/>
</dbReference>
<dbReference type="InterPro" id="IPR010998">
    <property type="entry name" value="Integrase_recombinase_N"/>
</dbReference>
<gene>
    <name evidence="8" type="ORF">GCM10008983_14340</name>
</gene>
<reference evidence="9" key="1">
    <citation type="journal article" date="2019" name="Int. J. Syst. Evol. Microbiol.">
        <title>The Global Catalogue of Microorganisms (GCM) 10K type strain sequencing project: providing services to taxonomists for standard genome sequencing and annotation.</title>
        <authorList>
            <consortium name="The Broad Institute Genomics Platform"/>
            <consortium name="The Broad Institute Genome Sequencing Center for Infectious Disease"/>
            <person name="Wu L."/>
            <person name="Ma J."/>
        </authorList>
    </citation>
    <scope>NUCLEOTIDE SEQUENCE [LARGE SCALE GENOMIC DNA]</scope>
    <source>
        <strain evidence="9">JCM 12149</strain>
    </source>
</reference>
<dbReference type="Pfam" id="PF02899">
    <property type="entry name" value="Phage_int_SAM_1"/>
    <property type="match status" value="1"/>
</dbReference>
<comment type="caution">
    <text evidence="8">The sequence shown here is derived from an EMBL/GenBank/DDBJ whole genome shotgun (WGS) entry which is preliminary data.</text>
</comment>
<dbReference type="InterPro" id="IPR013762">
    <property type="entry name" value="Integrase-like_cat_sf"/>
</dbReference>
<evidence type="ECO:0000256" key="4">
    <source>
        <dbReference type="ARBA" id="ARBA00023172"/>
    </source>
</evidence>
<organism evidence="8 9">
    <name type="scientific">Lentibacillus halophilus</name>
    <dbReference type="NCBI Taxonomy" id="295065"/>
    <lineage>
        <taxon>Bacteria</taxon>
        <taxon>Bacillati</taxon>
        <taxon>Bacillota</taxon>
        <taxon>Bacilli</taxon>
        <taxon>Bacillales</taxon>
        <taxon>Bacillaceae</taxon>
        <taxon>Lentibacillus</taxon>
    </lineage>
</organism>
<feature type="domain" description="Tyr recombinase" evidence="6">
    <location>
        <begin position="118"/>
        <end position="301"/>
    </location>
</feature>
<protein>
    <recommendedName>
        <fullName evidence="10">Integrase/recombinase XerD</fullName>
    </recommendedName>
</protein>
<dbReference type="PROSITE" id="PS51900">
    <property type="entry name" value="CB"/>
    <property type="match status" value="1"/>
</dbReference>
<comment type="similarity">
    <text evidence="1">Belongs to the 'phage' integrase family.</text>
</comment>
<sequence length="301" mass="33962">MSTSQKYWVTTKKIIPENNRQILNDFLLSLKLANKAVVTITKYKWVLEKFLSECSVSIGNLTSEHIRNWLYVISEGKKPKTIDLYLSALKSFTNFCLAEDYLNAPVIKSRWKPAIPESLPQFLNGEELARVKREAEDLPLRDRALILLLLSSGCRKTETSHLNIEDVQLEKRTAMVLGKGGHIRHVHFSEECALVMQDYLETRACREGDPLFLNKFGGRLKSTGIYKVTTKLGKQAGLSQTLYPHVCRHTFATPLLAKGADLSFIAEGVLGTVPHRFKSLKRMGVRESCGEKVSAGLLLWL</sequence>
<accession>A0ABP3J2P7</accession>
<dbReference type="InterPro" id="IPR004107">
    <property type="entry name" value="Integrase_SAM-like_N"/>
</dbReference>
<dbReference type="InterPro" id="IPR002104">
    <property type="entry name" value="Integrase_catalytic"/>
</dbReference>
<dbReference type="Gene3D" id="1.10.443.10">
    <property type="entry name" value="Intergrase catalytic core"/>
    <property type="match status" value="1"/>
</dbReference>